<evidence type="ECO:0000256" key="6">
    <source>
        <dbReference type="ARBA" id="ARBA00022801"/>
    </source>
</evidence>
<keyword evidence="5" id="KW-0064">Aspartyl protease</keyword>
<evidence type="ECO:0000256" key="2">
    <source>
        <dbReference type="ARBA" id="ARBA00010701"/>
    </source>
</evidence>
<dbReference type="GO" id="GO:0008270">
    <property type="term" value="F:zinc ion binding"/>
    <property type="evidence" value="ECO:0007669"/>
    <property type="project" value="UniProtKB-KW"/>
</dbReference>
<keyword evidence="10" id="KW-0862">Zinc</keyword>
<dbReference type="PANTHER" id="PTHR31403">
    <property type="entry name" value="PHOSPHOLIPASE A1-IBETA2, CHLOROPLASTIC"/>
    <property type="match status" value="1"/>
</dbReference>
<dbReference type="SUPFAM" id="SSF56672">
    <property type="entry name" value="DNA/RNA polymerases"/>
    <property type="match status" value="1"/>
</dbReference>
<evidence type="ECO:0000256" key="3">
    <source>
        <dbReference type="ARBA" id="ARBA00022528"/>
    </source>
</evidence>
<keyword evidence="5" id="KW-0645">Protease</keyword>
<evidence type="ECO:0000256" key="4">
    <source>
        <dbReference type="ARBA" id="ARBA00022640"/>
    </source>
</evidence>
<dbReference type="Pfam" id="PF01764">
    <property type="entry name" value="Lipase_3"/>
    <property type="match status" value="1"/>
</dbReference>
<evidence type="ECO:0000256" key="10">
    <source>
        <dbReference type="PROSITE-ProRule" id="PRU00047"/>
    </source>
</evidence>
<dbReference type="SMART" id="SM00343">
    <property type="entry name" value="ZnF_C2HC"/>
    <property type="match status" value="1"/>
</dbReference>
<keyword evidence="9" id="KW-0443">Lipid metabolism</keyword>
<evidence type="ECO:0000256" key="1">
    <source>
        <dbReference type="ARBA" id="ARBA00004229"/>
    </source>
</evidence>
<feature type="region of interest" description="Disordered" evidence="11">
    <location>
        <begin position="315"/>
        <end position="366"/>
    </location>
</feature>
<dbReference type="PROSITE" id="PS50158">
    <property type="entry name" value="ZF_CCHC"/>
    <property type="match status" value="1"/>
</dbReference>
<dbReference type="InterPro" id="IPR029058">
    <property type="entry name" value="AB_hydrolase_fold"/>
</dbReference>
<dbReference type="GO" id="GO:0009507">
    <property type="term" value="C:chloroplast"/>
    <property type="evidence" value="ECO:0007669"/>
    <property type="project" value="UniProtKB-SubCell"/>
</dbReference>
<dbReference type="SUPFAM" id="SSF53474">
    <property type="entry name" value="alpha/beta-Hydrolases"/>
    <property type="match status" value="1"/>
</dbReference>
<protein>
    <submittedName>
        <fullName evidence="13">Retrovirus-related Pol polyprotein from transposon TNT 1-94</fullName>
    </submittedName>
</protein>
<evidence type="ECO:0000256" key="8">
    <source>
        <dbReference type="ARBA" id="ARBA00022963"/>
    </source>
</evidence>
<dbReference type="Pfam" id="PF00098">
    <property type="entry name" value="zf-CCHC"/>
    <property type="match status" value="1"/>
</dbReference>
<keyword evidence="8" id="KW-0442">Lipid degradation</keyword>
<comment type="subcellular location">
    <subcellularLocation>
        <location evidence="1">Plastid</location>
        <location evidence="1">Chloroplast</location>
    </subcellularLocation>
</comment>
<evidence type="ECO:0000313" key="14">
    <source>
        <dbReference type="Proteomes" id="UP000288805"/>
    </source>
</evidence>
<dbReference type="SUPFAM" id="SSF57756">
    <property type="entry name" value="Retrovirus zinc finger-like domains"/>
    <property type="match status" value="1"/>
</dbReference>
<dbReference type="GO" id="GO:0016042">
    <property type="term" value="P:lipid catabolic process"/>
    <property type="evidence" value="ECO:0007669"/>
    <property type="project" value="UniProtKB-KW"/>
</dbReference>
<keyword evidence="4" id="KW-0934">Plastid</keyword>
<dbReference type="InterPro" id="IPR054722">
    <property type="entry name" value="PolX-like_BBD"/>
</dbReference>
<dbReference type="InterPro" id="IPR013103">
    <property type="entry name" value="RVT_2"/>
</dbReference>
<evidence type="ECO:0000256" key="9">
    <source>
        <dbReference type="ARBA" id="ARBA00023098"/>
    </source>
</evidence>
<dbReference type="GO" id="GO:0004190">
    <property type="term" value="F:aspartic-type endopeptidase activity"/>
    <property type="evidence" value="ECO:0007669"/>
    <property type="project" value="UniProtKB-KW"/>
</dbReference>
<dbReference type="GO" id="GO:0003676">
    <property type="term" value="F:nucleic acid binding"/>
    <property type="evidence" value="ECO:0007669"/>
    <property type="project" value="InterPro"/>
</dbReference>
<dbReference type="GO" id="GO:0047714">
    <property type="term" value="F:galactolipase activity"/>
    <property type="evidence" value="ECO:0007669"/>
    <property type="project" value="UniProtKB-ARBA"/>
</dbReference>
<reference evidence="13 14" key="1">
    <citation type="journal article" date="2018" name="PLoS Genet.">
        <title>Population sequencing reveals clonal diversity and ancestral inbreeding in the grapevine cultivar Chardonnay.</title>
        <authorList>
            <person name="Roach M.J."/>
            <person name="Johnson D.L."/>
            <person name="Bohlmann J."/>
            <person name="van Vuuren H.J."/>
            <person name="Jones S.J."/>
            <person name="Pretorius I.S."/>
            <person name="Schmidt S.A."/>
            <person name="Borneman A.R."/>
        </authorList>
    </citation>
    <scope>NUCLEOTIDE SEQUENCE [LARGE SCALE GENOMIC DNA]</scope>
    <source>
        <strain evidence="14">cv. Chardonnay</strain>
        <tissue evidence="13">Leaf</tissue>
    </source>
</reference>
<dbReference type="Proteomes" id="UP000288805">
    <property type="component" value="Unassembled WGS sequence"/>
</dbReference>
<accession>A0A438CKG5</accession>
<dbReference type="Gene3D" id="3.40.50.1820">
    <property type="entry name" value="alpha/beta hydrolase"/>
    <property type="match status" value="2"/>
</dbReference>
<comment type="similarity">
    <text evidence="2">Belongs to the AB hydrolase superfamily. Lipase family.</text>
</comment>
<keyword evidence="3" id="KW-0150">Chloroplast</keyword>
<dbReference type="InterPro" id="IPR002921">
    <property type="entry name" value="Fungal_lipase-type"/>
</dbReference>
<proteinExistence type="inferred from homology"/>
<dbReference type="PANTHER" id="PTHR31403:SF13">
    <property type="entry name" value="ALPHA_BETA-HYDROLASES SUPERFAMILY PROTEIN"/>
    <property type="match status" value="1"/>
</dbReference>
<dbReference type="Pfam" id="PF22936">
    <property type="entry name" value="Pol_BBD"/>
    <property type="match status" value="1"/>
</dbReference>
<dbReference type="InterPro" id="IPR057670">
    <property type="entry name" value="SH3_retrovirus"/>
</dbReference>
<keyword evidence="10" id="KW-0479">Metal-binding</keyword>
<keyword evidence="10" id="KW-0863">Zinc-finger</keyword>
<sequence length="1293" mass="146442">MTCASSLKQLSGISDGGMVTPLRQLQSEEPKKHVSHGGKSLESLMRVAYTAVDFIDRGNHMTPTRSPREHISAKWREIHGQFNWESPLDPLHPWLRREIVRYGEFSQATYDAFDYDSFSDFCGSCRHKLFDELHLTKHGYKVARQGEIPSHSTQDFLHPWTYLGTITGTKENDTPQVVAARKKREEDELICRGHILNALSDRLYDLYTNTYSAREIWEALENKYKAKEEGTKKFLISQYIDFKFFDEKPLLPQIHELQVIVNKLKVLKIELLEAFQVGAIVAKLPSSWKGYRKRILHKSEDYSLKEIQKHLRIEEESRSRGKMVEESNGGTNKANAVSRANHPRGKNNKRNSGNYMSPKKNQEQFKGKKGPCFVCGKPGHYARECRYRKDQKGVVVNAIDEEIIATLSDVCVVQGKVQGWWYDTCATVHVTYDKYLFKTFEDAKGDQEVQMGNEGRSKVLGKGTIEVVFASGKKVTLTNVLYVPDMNKNLVSGDLLGKPGIKAVFESALLTACHILNRIRMKKKEISPYELWKGRKPNIGYFKVWGCLAYCKKTDPNKTKLGPRAIKCAFVGYASNSKAYRLLDLESNLIIESREVEFFENLLSDSNSQVPTSVGESQEETPSKVVEQPIVPWKSQRARKEKVLGSDEIDSQRISFYLVEGNKEDIIRKIPIVLQIEEDPKTYKEAMASRDVAFWKEAINDEMDSIMSNQTWELVDLPPGSKPIGCKWVFRRKYHTDGMIQTFKARLVAKGFKKREGIDYFDTYAPVARTTSIRILFALASIHNLFIHQMDVKTAFLNGDLNEEVYMEQPEGFVLLGNENKVLCLYVDDMLILSDDIKGIIETKRFLSTTFKMKDLGEVDTILGIKVKRNSGGYALNQTHYIEKVVSKFSHLKIKDANTPFDSSIKLEKNDGRSVAQLEYASAIGSLMYAVQCTRADISFAVSKLSRFTNNPSMEHWKAIGRVLGYLKNTKELSLQYSKFPAIIEGYSDASWISSVGDNLSITGWVFTLGGGAISWGSKKQTCISHSTIEAEFIALAATGKEAEWLRDLMMDIPFTANNVPTVSIHYDNQATLARAYIGVYNGKSRHISIRHDDNELQRIGRRDIVVAWRGTMAPSEWLSNMKASLEQIGEGGVKVESGFHSIYASKSESTRYNKLSASEQVMEEVKRLLEFFKGMGEEVSLTVTGHNLGGALALLNAYEAASSLPDLDHISVISFGAPRVGNITFKDKMNEMRVKILRVVVKQDIVPKLLGIICNKILRQIHALTRRLKWVYRHVGSELKLDVIVSLLEARI</sequence>
<keyword evidence="6" id="KW-0378">Hydrolase</keyword>
<dbReference type="Pfam" id="PF25597">
    <property type="entry name" value="SH3_retrovirus"/>
    <property type="match status" value="1"/>
</dbReference>
<evidence type="ECO:0000259" key="12">
    <source>
        <dbReference type="PROSITE" id="PS50158"/>
    </source>
</evidence>
<name>A0A438CKG5_VITVI</name>
<dbReference type="GO" id="GO:0008970">
    <property type="term" value="F:phospholipase A1 activity"/>
    <property type="evidence" value="ECO:0007669"/>
    <property type="project" value="UniProtKB-ARBA"/>
</dbReference>
<dbReference type="EMBL" id="QGNW01002189">
    <property type="protein sequence ID" value="RVW23681.1"/>
    <property type="molecule type" value="Genomic_DNA"/>
</dbReference>
<evidence type="ECO:0000256" key="11">
    <source>
        <dbReference type="SAM" id="MobiDB-lite"/>
    </source>
</evidence>
<evidence type="ECO:0000256" key="7">
    <source>
        <dbReference type="ARBA" id="ARBA00022946"/>
    </source>
</evidence>
<gene>
    <name evidence="13" type="primary">POLX_136</name>
    <name evidence="13" type="ORF">CK203_097866</name>
</gene>
<dbReference type="Gene3D" id="4.10.60.10">
    <property type="entry name" value="Zinc finger, CCHC-type"/>
    <property type="match status" value="1"/>
</dbReference>
<dbReference type="InterPro" id="IPR043502">
    <property type="entry name" value="DNA/RNA_pol_sf"/>
</dbReference>
<organism evidence="13 14">
    <name type="scientific">Vitis vinifera</name>
    <name type="common">Grape</name>
    <dbReference type="NCBI Taxonomy" id="29760"/>
    <lineage>
        <taxon>Eukaryota</taxon>
        <taxon>Viridiplantae</taxon>
        <taxon>Streptophyta</taxon>
        <taxon>Embryophyta</taxon>
        <taxon>Tracheophyta</taxon>
        <taxon>Spermatophyta</taxon>
        <taxon>Magnoliopsida</taxon>
        <taxon>eudicotyledons</taxon>
        <taxon>Gunneridae</taxon>
        <taxon>Pentapetalae</taxon>
        <taxon>rosids</taxon>
        <taxon>Vitales</taxon>
        <taxon>Vitaceae</taxon>
        <taxon>Viteae</taxon>
        <taxon>Vitis</taxon>
    </lineage>
</organism>
<feature type="compositionally biased region" description="Basic and acidic residues" evidence="11">
    <location>
        <begin position="315"/>
        <end position="325"/>
    </location>
</feature>
<dbReference type="CDD" id="cd00519">
    <property type="entry name" value="Lipase_3"/>
    <property type="match status" value="1"/>
</dbReference>
<evidence type="ECO:0000256" key="5">
    <source>
        <dbReference type="ARBA" id="ARBA00022750"/>
    </source>
</evidence>
<dbReference type="CDD" id="cd09272">
    <property type="entry name" value="RNase_HI_RT_Ty1"/>
    <property type="match status" value="1"/>
</dbReference>
<evidence type="ECO:0000313" key="13">
    <source>
        <dbReference type="EMBL" id="RVW23681.1"/>
    </source>
</evidence>
<dbReference type="InterPro" id="IPR001878">
    <property type="entry name" value="Znf_CCHC"/>
</dbReference>
<keyword evidence="7" id="KW-0809">Transit peptide</keyword>
<dbReference type="Pfam" id="PF07727">
    <property type="entry name" value="RVT_2"/>
    <property type="match status" value="1"/>
</dbReference>
<comment type="caution">
    <text evidence="13">The sequence shown here is derived from an EMBL/GenBank/DDBJ whole genome shotgun (WGS) entry which is preliminary data.</text>
</comment>
<feature type="domain" description="CCHC-type" evidence="12">
    <location>
        <begin position="372"/>
        <end position="386"/>
    </location>
</feature>
<dbReference type="InterPro" id="IPR036875">
    <property type="entry name" value="Znf_CCHC_sf"/>
</dbReference>
<dbReference type="Pfam" id="PF14223">
    <property type="entry name" value="Retrotran_gag_2"/>
    <property type="match status" value="1"/>
</dbReference>